<reference evidence="4" key="1">
    <citation type="submission" date="2025-08" db="UniProtKB">
        <authorList>
            <consortium name="Ensembl"/>
        </authorList>
    </citation>
    <scope>IDENTIFICATION</scope>
</reference>
<dbReference type="GO" id="GO:0005576">
    <property type="term" value="C:extracellular region"/>
    <property type="evidence" value="ECO:0007669"/>
    <property type="project" value="InterPro"/>
</dbReference>
<dbReference type="GO" id="GO:0005179">
    <property type="term" value="F:hormone activity"/>
    <property type="evidence" value="ECO:0007669"/>
    <property type="project" value="InterPro"/>
</dbReference>
<organism evidence="4 5">
    <name type="scientific">Gadus morhua</name>
    <name type="common">Atlantic cod</name>
    <dbReference type="NCBI Taxonomy" id="8049"/>
    <lineage>
        <taxon>Eukaryota</taxon>
        <taxon>Metazoa</taxon>
        <taxon>Chordata</taxon>
        <taxon>Craniata</taxon>
        <taxon>Vertebrata</taxon>
        <taxon>Euteleostomi</taxon>
        <taxon>Actinopterygii</taxon>
        <taxon>Neopterygii</taxon>
        <taxon>Teleostei</taxon>
        <taxon>Neoteleostei</taxon>
        <taxon>Acanthomorphata</taxon>
        <taxon>Zeiogadaria</taxon>
        <taxon>Gadariae</taxon>
        <taxon>Gadiformes</taxon>
        <taxon>Gadoidei</taxon>
        <taxon>Gadidae</taxon>
        <taxon>Gadus</taxon>
    </lineage>
</organism>
<feature type="region of interest" description="Disordered" evidence="2">
    <location>
        <begin position="1"/>
        <end position="22"/>
    </location>
</feature>
<evidence type="ECO:0000313" key="5">
    <source>
        <dbReference type="Proteomes" id="UP000694546"/>
    </source>
</evidence>
<feature type="domain" description="Gastrin/cholecystokinin peptide hormone" evidence="3">
    <location>
        <begin position="148"/>
        <end position="184"/>
    </location>
</feature>
<keyword evidence="5" id="KW-1185">Reference proteome</keyword>
<name>A0A8C5C5Z5_GADMO</name>
<dbReference type="InterPro" id="IPR001651">
    <property type="entry name" value="Gastrin/CCK"/>
</dbReference>
<dbReference type="GeneTree" id="ENSGT00400000024592"/>
<keyword evidence="1" id="KW-0027">Amidation</keyword>
<reference evidence="4" key="2">
    <citation type="submission" date="2025-09" db="UniProtKB">
        <authorList>
            <consortium name="Ensembl"/>
        </authorList>
    </citation>
    <scope>IDENTIFICATION</scope>
</reference>
<dbReference type="Proteomes" id="UP000694546">
    <property type="component" value="Chromosome 3"/>
</dbReference>
<sequence length="185" mass="21002">MNALPLWPSPINPSSHDGPSRRYLRPIKERIHPERSEQPHRPALASSLQTYNNITGKACLLHLQELSPGLSVSLVSSWLPEGRLPCVQTWLRPRCCFVRWRCCRVGRPSPHGPLRRGGPVATSPRGDLHTRVSRMEKMTLSELERELRTKEIMAAISEMVNSGCPSSRDYQGWVDFGRRSAERTE</sequence>
<evidence type="ECO:0000256" key="2">
    <source>
        <dbReference type="SAM" id="MobiDB-lite"/>
    </source>
</evidence>
<evidence type="ECO:0000259" key="3">
    <source>
        <dbReference type="Pfam" id="PF00918"/>
    </source>
</evidence>
<proteinExistence type="predicted"/>
<dbReference type="Pfam" id="PF00918">
    <property type="entry name" value="Gastrin"/>
    <property type="match status" value="1"/>
</dbReference>
<protein>
    <recommendedName>
        <fullName evidence="3">Gastrin/cholecystokinin peptide hormone domain-containing protein</fullName>
    </recommendedName>
</protein>
<evidence type="ECO:0000256" key="1">
    <source>
        <dbReference type="ARBA" id="ARBA00022815"/>
    </source>
</evidence>
<evidence type="ECO:0000313" key="4">
    <source>
        <dbReference type="Ensembl" id="ENSGMOP00000056464.1"/>
    </source>
</evidence>
<dbReference type="Ensembl" id="ENSGMOT00000029905.1">
    <property type="protein sequence ID" value="ENSGMOP00000056464.1"/>
    <property type="gene ID" value="ENSGMOG00000030774.1"/>
</dbReference>
<accession>A0A8C5C5Z5</accession>
<dbReference type="AlphaFoldDB" id="A0A8C5C5Z5"/>